<sequence length="234" mass="26312">MTQSIAALNPARHGKLHVVTQRDFSHASEDQLVPVVVQECVDAATEFPLVFVKNAQTGEFTLVAMMGLQPQQNLYCGQGDIQANYVPQVLRLHPFSLRPSEQAEQLMLCIDEQSNCVSEEHGQALFDEQGNKTAFLQAQSDACMQFIEHQQITRQFAQLLLQHNLLTAQRLTIRLGDEQPRTIDGVYIIDQKRLSELDAETLATLNRNGALQVIHAQLLSLKQLNRLSKRASQR</sequence>
<dbReference type="RefSeq" id="WP_131257731.1">
    <property type="nucleotide sequence ID" value="NZ_JBHSUS010000001.1"/>
</dbReference>
<gene>
    <name evidence="1" type="ORF">ACFP85_15260</name>
</gene>
<organism evidence="1 2">
    <name type="scientific">Pseudobowmanella zhangzhouensis</name>
    <dbReference type="NCBI Taxonomy" id="1537679"/>
    <lineage>
        <taxon>Bacteria</taxon>
        <taxon>Pseudomonadati</taxon>
        <taxon>Pseudomonadota</taxon>
        <taxon>Gammaproteobacteria</taxon>
        <taxon>Alteromonadales</taxon>
        <taxon>Alteromonadaceae</taxon>
    </lineage>
</organism>
<evidence type="ECO:0000313" key="1">
    <source>
        <dbReference type="EMBL" id="MFC6441510.1"/>
    </source>
</evidence>
<evidence type="ECO:0000313" key="2">
    <source>
        <dbReference type="Proteomes" id="UP001596364"/>
    </source>
</evidence>
<keyword evidence="2" id="KW-1185">Reference proteome</keyword>
<proteinExistence type="predicted"/>
<accession>A0ABW1XNI1</accession>
<name>A0ABW1XNI1_9ALTE</name>
<dbReference type="Pfam" id="PF07277">
    <property type="entry name" value="SapC"/>
    <property type="match status" value="1"/>
</dbReference>
<dbReference type="Proteomes" id="UP001596364">
    <property type="component" value="Unassembled WGS sequence"/>
</dbReference>
<dbReference type="EMBL" id="JBHSUS010000001">
    <property type="protein sequence ID" value="MFC6441510.1"/>
    <property type="molecule type" value="Genomic_DNA"/>
</dbReference>
<reference evidence="2" key="1">
    <citation type="journal article" date="2019" name="Int. J. Syst. Evol. Microbiol.">
        <title>The Global Catalogue of Microorganisms (GCM) 10K type strain sequencing project: providing services to taxonomists for standard genome sequencing and annotation.</title>
        <authorList>
            <consortium name="The Broad Institute Genomics Platform"/>
            <consortium name="The Broad Institute Genome Sequencing Center for Infectious Disease"/>
            <person name="Wu L."/>
            <person name="Ma J."/>
        </authorList>
    </citation>
    <scope>NUCLEOTIDE SEQUENCE [LARGE SCALE GENOMIC DNA]</scope>
    <source>
        <strain evidence="2">CGMCC 1.16031</strain>
    </source>
</reference>
<protein>
    <submittedName>
        <fullName evidence="1">SapC family protein</fullName>
    </submittedName>
</protein>
<comment type="caution">
    <text evidence="1">The sequence shown here is derived from an EMBL/GenBank/DDBJ whole genome shotgun (WGS) entry which is preliminary data.</text>
</comment>
<dbReference type="InterPro" id="IPR010836">
    <property type="entry name" value="SapC"/>
</dbReference>